<feature type="region of interest" description="Disordered" evidence="5">
    <location>
        <begin position="617"/>
        <end position="637"/>
    </location>
</feature>
<dbReference type="Gene3D" id="3.40.50.620">
    <property type="entry name" value="HUPs"/>
    <property type="match status" value="1"/>
</dbReference>
<dbReference type="Pfam" id="PF00733">
    <property type="entry name" value="Asn_synthase"/>
    <property type="match status" value="1"/>
</dbReference>
<dbReference type="RefSeq" id="WP_086171702.1">
    <property type="nucleotide sequence ID" value="NZ_MRYD01000172.1"/>
</dbReference>
<reference evidence="7 8" key="1">
    <citation type="submission" date="2016-12" db="EMBL/GenBank/DDBJ databases">
        <title>Genome Mining:The Detection of Biosynthetic Gene Clusters to Aid in the Expression of Curamycin A produced by Streptomyces sp. strain CZA14.</title>
        <authorList>
            <person name="Durrell K.A."/>
            <person name="Kirby B.M."/>
            <person name="Khan W."/>
            <person name="Mthethwa T."/>
            <person name="Le Roes-Hill M."/>
        </authorList>
    </citation>
    <scope>NUCLEOTIDE SEQUENCE [LARGE SCALE GENOMIC DNA]</scope>
    <source>
        <strain evidence="7 8">CZA14</strain>
    </source>
</reference>
<sequence>MTENPGSTGPWFVALPDRPSAAPVARRLRDHIGFTLTHASGRPWVVGRAPDGTTGAACAVHARHGTTALLVTGTHTLTSGRLADWARRIRHPADLDALAASLTGSAHLVASVDGAIRVQGTVSGVRRVFTATVDGHTLAADRADLLAALAGAPLDPVRLTARLLAMTPSSLTEPVWRGIDLVPADSCLLIAPDGGARTRTWWQPPPQELDRAQGGPALARALTEAVAARVAPHAVVGSDLSGGLDSTPLSFLAAEATGRAAGRLVTVRIGVADPAHDDHVWAARAQELLDGDHITHTVFTPGELPDMFQDVARPVTGLDEPTRWIRPVARLRETARRLAEAGARVHLTGHGGDEVLAVKPSYLHDLSRRRPRLAREHLAGQRALRRWPLAAVLRALADRRPYGTWLAAETGALTSPFPPASEPLFGWEYPLRLPPWVTADAASGLADEMRRRAAHAEPYAPTRSAHTTLDLARQLGAAVRLAETVTATSGAVLQAPYLDDRVLEACLAVLPEERSSPWTYKPLMVEAMRGTMPEGSLRRATKGEFSDDFFRGRQRHRGQLAELFDQPLLAGLGLIDAATLRRMALDAYPPGLPWGALDSAMAVENWLRARDRWDLAPATPEPTMTTQKEPHRVSQPG</sequence>
<keyword evidence="3" id="KW-0028">Amino-acid biosynthesis</keyword>
<feature type="compositionally biased region" description="Basic and acidic residues" evidence="5">
    <location>
        <begin position="628"/>
        <end position="637"/>
    </location>
</feature>
<dbReference type="PANTHER" id="PTHR43284">
    <property type="entry name" value="ASPARAGINE SYNTHETASE (GLUTAMINE-HYDROLYZING)"/>
    <property type="match status" value="1"/>
</dbReference>
<evidence type="ECO:0000256" key="5">
    <source>
        <dbReference type="SAM" id="MobiDB-lite"/>
    </source>
</evidence>
<comment type="caution">
    <text evidence="7">The sequence shown here is derived from an EMBL/GenBank/DDBJ whole genome shotgun (WGS) entry which is preliminary data.</text>
</comment>
<evidence type="ECO:0000313" key="8">
    <source>
        <dbReference type="Proteomes" id="UP000194266"/>
    </source>
</evidence>
<evidence type="ECO:0000259" key="6">
    <source>
        <dbReference type="Pfam" id="PF00733"/>
    </source>
</evidence>
<dbReference type="Proteomes" id="UP000194266">
    <property type="component" value="Unassembled WGS sequence"/>
</dbReference>
<dbReference type="EC" id="6.3.5.4" evidence="2"/>
<organism evidence="7 8">
    <name type="scientific">Streptomyces pharetrae CZA14</name>
    <dbReference type="NCBI Taxonomy" id="1144883"/>
    <lineage>
        <taxon>Bacteria</taxon>
        <taxon>Bacillati</taxon>
        <taxon>Actinomycetota</taxon>
        <taxon>Actinomycetes</taxon>
        <taxon>Kitasatosporales</taxon>
        <taxon>Streptomycetaceae</taxon>
        <taxon>Streptomyces</taxon>
    </lineage>
</organism>
<feature type="domain" description="Asparagine synthetase" evidence="6">
    <location>
        <begin position="218"/>
        <end position="584"/>
    </location>
</feature>
<evidence type="ECO:0000256" key="1">
    <source>
        <dbReference type="ARBA" id="ARBA00005187"/>
    </source>
</evidence>
<dbReference type="PANTHER" id="PTHR43284:SF1">
    <property type="entry name" value="ASPARAGINE SYNTHETASE"/>
    <property type="match status" value="1"/>
</dbReference>
<dbReference type="InterPro" id="IPR051786">
    <property type="entry name" value="ASN_synthetase/amidase"/>
</dbReference>
<dbReference type="SUPFAM" id="SSF52402">
    <property type="entry name" value="Adenine nucleotide alpha hydrolases-like"/>
    <property type="match status" value="1"/>
</dbReference>
<accession>A0ABX3YDZ6</accession>
<evidence type="ECO:0000313" key="7">
    <source>
        <dbReference type="EMBL" id="OSZ57695.1"/>
    </source>
</evidence>
<dbReference type="EMBL" id="MRYD01000172">
    <property type="protein sequence ID" value="OSZ57695.1"/>
    <property type="molecule type" value="Genomic_DNA"/>
</dbReference>
<proteinExistence type="predicted"/>
<protein>
    <recommendedName>
        <fullName evidence="2">asparagine synthase (glutamine-hydrolyzing)</fullName>
        <ecNumber evidence="2">6.3.5.4</ecNumber>
    </recommendedName>
</protein>
<name>A0ABX3YDZ6_9ACTN</name>
<keyword evidence="3" id="KW-0061">Asparagine biosynthesis</keyword>
<keyword evidence="8" id="KW-1185">Reference proteome</keyword>
<evidence type="ECO:0000256" key="3">
    <source>
        <dbReference type="ARBA" id="ARBA00022888"/>
    </source>
</evidence>
<gene>
    <name evidence="7" type="ORF">OQI_25875</name>
</gene>
<dbReference type="InterPro" id="IPR014729">
    <property type="entry name" value="Rossmann-like_a/b/a_fold"/>
</dbReference>
<comment type="pathway">
    <text evidence="1">Amino-acid biosynthesis; L-asparagine biosynthesis; L-asparagine from L-aspartate (L-Gln route): step 1/1.</text>
</comment>
<dbReference type="InterPro" id="IPR001962">
    <property type="entry name" value="Asn_synthase"/>
</dbReference>
<comment type="catalytic activity">
    <reaction evidence="4">
        <text>L-aspartate + L-glutamine + ATP + H2O = L-asparagine + L-glutamate + AMP + diphosphate + H(+)</text>
        <dbReference type="Rhea" id="RHEA:12228"/>
        <dbReference type="ChEBI" id="CHEBI:15377"/>
        <dbReference type="ChEBI" id="CHEBI:15378"/>
        <dbReference type="ChEBI" id="CHEBI:29985"/>
        <dbReference type="ChEBI" id="CHEBI:29991"/>
        <dbReference type="ChEBI" id="CHEBI:30616"/>
        <dbReference type="ChEBI" id="CHEBI:33019"/>
        <dbReference type="ChEBI" id="CHEBI:58048"/>
        <dbReference type="ChEBI" id="CHEBI:58359"/>
        <dbReference type="ChEBI" id="CHEBI:456215"/>
        <dbReference type="EC" id="6.3.5.4"/>
    </reaction>
</comment>
<evidence type="ECO:0000256" key="4">
    <source>
        <dbReference type="ARBA" id="ARBA00048741"/>
    </source>
</evidence>
<evidence type="ECO:0000256" key="2">
    <source>
        <dbReference type="ARBA" id="ARBA00012737"/>
    </source>
</evidence>